<reference evidence="2" key="1">
    <citation type="submission" date="2015-02" db="EMBL/GenBank/DDBJ databases">
        <title>A novel member of the family Ruminococcaceae isolated from human feces.</title>
        <authorList>
            <person name="Shkoporov A.N."/>
            <person name="Chaplin A.V."/>
            <person name="Motuzova O.V."/>
            <person name="Kafarskaia L.I."/>
            <person name="Khokhlova E.V."/>
            <person name="Efimov B.A."/>
        </authorList>
    </citation>
    <scope>NUCLEOTIDE SEQUENCE [LARGE SCALE GENOMIC DNA]</scope>
    <source>
        <strain evidence="2">585-1</strain>
    </source>
</reference>
<evidence type="ECO:0000313" key="3">
    <source>
        <dbReference type="Proteomes" id="UP000032483"/>
    </source>
</evidence>
<gene>
    <name evidence="2" type="ORF">TQ39_18430</name>
</gene>
<dbReference type="AlphaFoldDB" id="A0A0D8IXW9"/>
<dbReference type="Proteomes" id="UP000032483">
    <property type="component" value="Unassembled WGS sequence"/>
</dbReference>
<comment type="caution">
    <text evidence="2">The sequence shown here is derived from an EMBL/GenBank/DDBJ whole genome shotgun (WGS) entry which is preliminary data.</text>
</comment>
<evidence type="ECO:0000256" key="1">
    <source>
        <dbReference type="SAM" id="Coils"/>
    </source>
</evidence>
<proteinExistence type="predicted"/>
<accession>A0A0D8IXW9</accession>
<feature type="non-terminal residue" evidence="2">
    <location>
        <position position="1"/>
    </location>
</feature>
<sequence length="175" mass="20108">IVEGIAKDIFAMISRMPKDPTIEAQLKKNIQNKENLLRELDAKLQSAKKELELYEAQIIKCIEGKSKLSEATLARMISRAEEAVAVYEKEIEKARLDKQNQKDTAAQIEDFYKEFKGWADEYESAALERRRVILSQLFSRIEIGRGYEVKVEIAMSYKQFLNLSENSQTGNRTVA</sequence>
<organism evidence="2 3">
    <name type="scientific">Ruthenibacterium lactatiformans</name>
    <dbReference type="NCBI Taxonomy" id="1550024"/>
    <lineage>
        <taxon>Bacteria</taxon>
        <taxon>Bacillati</taxon>
        <taxon>Bacillota</taxon>
        <taxon>Clostridia</taxon>
        <taxon>Eubacteriales</taxon>
        <taxon>Oscillospiraceae</taxon>
        <taxon>Ruthenibacterium</taxon>
    </lineage>
</organism>
<name>A0A0D8IXW9_9FIRM</name>
<evidence type="ECO:0000313" key="2">
    <source>
        <dbReference type="EMBL" id="KJF38368.1"/>
    </source>
</evidence>
<dbReference type="EMBL" id="JXXK01000047">
    <property type="protein sequence ID" value="KJF38368.1"/>
    <property type="molecule type" value="Genomic_DNA"/>
</dbReference>
<keyword evidence="1" id="KW-0175">Coiled coil</keyword>
<protein>
    <submittedName>
        <fullName evidence="2">Resolvase</fullName>
    </submittedName>
</protein>
<keyword evidence="3" id="KW-1185">Reference proteome</keyword>
<feature type="coiled-coil region" evidence="1">
    <location>
        <begin position="23"/>
        <end position="104"/>
    </location>
</feature>